<feature type="compositionally biased region" description="Polar residues" evidence="1">
    <location>
        <begin position="29"/>
        <end position="54"/>
    </location>
</feature>
<gene>
    <name evidence="2" type="ORF">CLEP1334_LOCUS4273</name>
</gene>
<feature type="region of interest" description="Disordered" evidence="1">
    <location>
        <begin position="156"/>
        <end position="179"/>
    </location>
</feature>
<proteinExistence type="predicted"/>
<organism evidence="2">
    <name type="scientific">Calcidiscus leptoporus</name>
    <dbReference type="NCBI Taxonomy" id="127549"/>
    <lineage>
        <taxon>Eukaryota</taxon>
        <taxon>Haptista</taxon>
        <taxon>Haptophyta</taxon>
        <taxon>Prymnesiophyceae</taxon>
        <taxon>Coccolithales</taxon>
        <taxon>Calcidiscaceae</taxon>
        <taxon>Calcidiscus</taxon>
    </lineage>
</organism>
<dbReference type="AlphaFoldDB" id="A0A7S0NRK4"/>
<feature type="region of interest" description="Disordered" evidence="1">
    <location>
        <begin position="1"/>
        <end position="134"/>
    </location>
</feature>
<evidence type="ECO:0000256" key="1">
    <source>
        <dbReference type="SAM" id="MobiDB-lite"/>
    </source>
</evidence>
<name>A0A7S0NRK4_9EUKA</name>
<protein>
    <submittedName>
        <fullName evidence="2">Uncharacterized protein</fullName>
    </submittedName>
</protein>
<dbReference type="EMBL" id="HBER01008625">
    <property type="protein sequence ID" value="CAD8529021.1"/>
    <property type="molecule type" value="Transcribed_RNA"/>
</dbReference>
<accession>A0A7S0NRK4</accession>
<evidence type="ECO:0000313" key="2">
    <source>
        <dbReference type="EMBL" id="CAD8529021.1"/>
    </source>
</evidence>
<reference evidence="2" key="1">
    <citation type="submission" date="2021-01" db="EMBL/GenBank/DDBJ databases">
        <authorList>
            <person name="Corre E."/>
            <person name="Pelletier E."/>
            <person name="Niang G."/>
            <person name="Scheremetjew M."/>
            <person name="Finn R."/>
            <person name="Kale V."/>
            <person name="Holt S."/>
            <person name="Cochrane G."/>
            <person name="Meng A."/>
            <person name="Brown T."/>
            <person name="Cohen L."/>
        </authorList>
    </citation>
    <scope>NUCLEOTIDE SEQUENCE</scope>
    <source>
        <strain evidence="2">RCC1130</strain>
    </source>
</reference>
<sequence>MLAAELAAHKQKSKTTALPINSEVGPTASIPTADSASTYSSLSVGDGAQVSQSLPIGGHSSLLSFNAPPKKPRGVRPSPAPSFTAVPILELPEPSLSDSFGDTTGGLPEEVETATAAPDAEESGGTSLFAPPEPRDVSFQYAASAPASMLWGAHARKPGSSAMGGRVPSKTMLDVMQQR</sequence>